<reference evidence="3 4" key="1">
    <citation type="submission" date="2016-02" db="EMBL/GenBank/DDBJ databases">
        <title>Complete Genome Sequence of Propionibacterium acidipropionici ATCC 55737.</title>
        <authorList>
            <person name="Luna Flores C.H."/>
            <person name="Nielsen L.K."/>
            <person name="Marcellin E."/>
        </authorList>
    </citation>
    <scope>NUCLEOTIDE SEQUENCE [LARGE SCALE GENOMIC DNA]</scope>
    <source>
        <strain evidence="3 4">ATCC 55737</strain>
    </source>
</reference>
<accession>A0AAC8YGR9</accession>
<keyword evidence="2" id="KW-1133">Transmembrane helix</keyword>
<organism evidence="3 4">
    <name type="scientific">Acidipropionibacterium acidipropionici</name>
    <dbReference type="NCBI Taxonomy" id="1748"/>
    <lineage>
        <taxon>Bacteria</taxon>
        <taxon>Bacillati</taxon>
        <taxon>Actinomycetota</taxon>
        <taxon>Actinomycetes</taxon>
        <taxon>Propionibacteriales</taxon>
        <taxon>Propionibacteriaceae</taxon>
        <taxon>Acidipropionibacterium</taxon>
    </lineage>
</organism>
<keyword evidence="2" id="KW-0472">Membrane</keyword>
<gene>
    <name evidence="3" type="ORF">AXH35_09710</name>
</gene>
<evidence type="ECO:0000313" key="4">
    <source>
        <dbReference type="Proteomes" id="UP000075221"/>
    </source>
</evidence>
<dbReference type="InterPro" id="IPR046112">
    <property type="entry name" value="DUF6049"/>
</dbReference>
<dbReference type="Proteomes" id="UP000075221">
    <property type="component" value="Chromosome"/>
</dbReference>
<dbReference type="EMBL" id="CP014352">
    <property type="protein sequence ID" value="AMS05687.1"/>
    <property type="molecule type" value="Genomic_DNA"/>
</dbReference>
<keyword evidence="2" id="KW-0812">Transmembrane</keyword>
<evidence type="ECO:0000313" key="3">
    <source>
        <dbReference type="EMBL" id="AMS05687.1"/>
    </source>
</evidence>
<feature type="region of interest" description="Disordered" evidence="1">
    <location>
        <begin position="665"/>
        <end position="718"/>
    </location>
</feature>
<dbReference type="Pfam" id="PF19516">
    <property type="entry name" value="DUF6049"/>
    <property type="match status" value="1"/>
</dbReference>
<evidence type="ECO:0000256" key="1">
    <source>
        <dbReference type="SAM" id="MobiDB-lite"/>
    </source>
</evidence>
<dbReference type="AlphaFoldDB" id="A0AAC8YGR9"/>
<proteinExistence type="predicted"/>
<feature type="compositionally biased region" description="Acidic residues" evidence="1">
    <location>
        <begin position="696"/>
        <end position="708"/>
    </location>
</feature>
<feature type="transmembrane region" description="Helical" evidence="2">
    <location>
        <begin position="637"/>
        <end position="657"/>
    </location>
</feature>
<protein>
    <submittedName>
        <fullName evidence="3">Uncharacterized protein</fullName>
    </submittedName>
</protein>
<evidence type="ECO:0000256" key="2">
    <source>
        <dbReference type="SAM" id="Phobius"/>
    </source>
</evidence>
<name>A0AAC8YGR9_9ACTN</name>
<sequence length="718" mass="74262">MVAVPSALTVPSPRRAPVRVLAVLLTVLLGVVGAFCGVAPAHAAEPAVGVDITDISPATVDAKGSITIRGTVRNTSSVAMSWVQASFWRSRDPIADTDSLDSLAASSPTVPVGERWFHEPGDKSLANITDPDGTKVFKPGESASFTVTGTASSMGLTTTDAAYLIGVHIQATPAGHERMTVGRARAFTVVSGPSTQARVAPVITLSSDPSVRIDGSFSDDHLAPELTGRLDRLITEAATRSSTVLVDPGLVDEVTAMAAGYTVNGAKGAGTQAAKDWLAKLTPLLKSGRAYRLPYGNADVVGAARAGHSTVITRSAKALDVMNPARTLPLAVTDEAGALDRPSLARIASMLKPSLVLTAAIPAGPAHVQNGAAILPLSPSLLAGGPDGKVSAGQLRGRLLAQSLLMTRQKLPAATLVEDVAELDATAPLSGSTSWLSLTDLSESINSAENTASPLPARSKAATALAGDWWADQVSAAADAVDWGNVLGDSPTADLQTARVLSRSLSLSLSSDRRRAWLRAAMEPATDLLSGSGVQLHSAGSFVMSSASNDFPLTVTNNLTETVKVKVTFTSSSPQRIGIPDTQVVEINPQESRTVKFSPRASSNSVVEMTARLASPSGRELGPEATFVIRATRMDDIGWILIVVSGAVVLGATLLRVRQVRRRNGGRAPYGTVDASEIGSGPAGRDAVRAEPEGPAADDEGPGDEERPEEAGTRSPGD</sequence>
<feature type="compositionally biased region" description="Basic and acidic residues" evidence="1">
    <location>
        <begin position="709"/>
        <end position="718"/>
    </location>
</feature>